<dbReference type="EMBL" id="JAUCMV010000001">
    <property type="protein sequence ID" value="KAK0425401.1"/>
    <property type="molecule type" value="Genomic_DNA"/>
</dbReference>
<protein>
    <submittedName>
        <fullName evidence="2">Uncharacterized protein</fullName>
    </submittedName>
</protein>
<gene>
    <name evidence="2" type="ORF">QR680_009182</name>
</gene>
<feature type="compositionally biased region" description="Basic and acidic residues" evidence="1">
    <location>
        <begin position="49"/>
        <end position="59"/>
    </location>
</feature>
<sequence length="114" mass="13078">MEKKTKKEGVCHVQHLQKPRASVASANRFYEEWMEPEWGPVAPEPTETSTEKPKTEPRPKGKFRLFGEYLKDLSGVGAPKPRVSEAEELATFLRWVTNGREDDIHLAEALLFRK</sequence>
<evidence type="ECO:0000313" key="2">
    <source>
        <dbReference type="EMBL" id="KAK0425401.1"/>
    </source>
</evidence>
<proteinExistence type="predicted"/>
<comment type="caution">
    <text evidence="2">The sequence shown here is derived from an EMBL/GenBank/DDBJ whole genome shotgun (WGS) entry which is preliminary data.</text>
</comment>
<name>A0AA39M8E4_9BILA</name>
<accession>A0AA39M8E4</accession>
<feature type="region of interest" description="Disordered" evidence="1">
    <location>
        <begin position="37"/>
        <end position="61"/>
    </location>
</feature>
<evidence type="ECO:0000313" key="3">
    <source>
        <dbReference type="Proteomes" id="UP001175271"/>
    </source>
</evidence>
<organism evidence="2 3">
    <name type="scientific">Steinernema hermaphroditum</name>
    <dbReference type="NCBI Taxonomy" id="289476"/>
    <lineage>
        <taxon>Eukaryota</taxon>
        <taxon>Metazoa</taxon>
        <taxon>Ecdysozoa</taxon>
        <taxon>Nematoda</taxon>
        <taxon>Chromadorea</taxon>
        <taxon>Rhabditida</taxon>
        <taxon>Tylenchina</taxon>
        <taxon>Panagrolaimomorpha</taxon>
        <taxon>Strongyloidoidea</taxon>
        <taxon>Steinernematidae</taxon>
        <taxon>Steinernema</taxon>
    </lineage>
</organism>
<dbReference type="Proteomes" id="UP001175271">
    <property type="component" value="Unassembled WGS sequence"/>
</dbReference>
<reference evidence="2" key="1">
    <citation type="submission" date="2023-06" db="EMBL/GenBank/DDBJ databases">
        <title>Genomic analysis of the entomopathogenic nematode Steinernema hermaphroditum.</title>
        <authorList>
            <person name="Schwarz E.M."/>
            <person name="Heppert J.K."/>
            <person name="Baniya A."/>
            <person name="Schwartz H.T."/>
            <person name="Tan C.-H."/>
            <person name="Antoshechkin I."/>
            <person name="Sternberg P.W."/>
            <person name="Goodrich-Blair H."/>
            <person name="Dillman A.R."/>
        </authorList>
    </citation>
    <scope>NUCLEOTIDE SEQUENCE</scope>
    <source>
        <strain evidence="2">PS9179</strain>
        <tissue evidence="2">Whole animal</tissue>
    </source>
</reference>
<keyword evidence="3" id="KW-1185">Reference proteome</keyword>
<evidence type="ECO:0000256" key="1">
    <source>
        <dbReference type="SAM" id="MobiDB-lite"/>
    </source>
</evidence>
<dbReference type="AlphaFoldDB" id="A0AA39M8E4"/>